<proteinExistence type="inferred from homology"/>
<feature type="chain" id="PRO_5002227617" description="Protein-tyrosine-phosphatase" evidence="2">
    <location>
        <begin position="17"/>
        <end position="267"/>
    </location>
</feature>
<keyword evidence="4" id="KW-1185">Reference proteome</keyword>
<dbReference type="Proteomes" id="UP000032049">
    <property type="component" value="Unassembled WGS sequence"/>
</dbReference>
<dbReference type="PANTHER" id="PTHR31126">
    <property type="entry name" value="TYROSINE-PROTEIN PHOSPHATASE"/>
    <property type="match status" value="1"/>
</dbReference>
<evidence type="ECO:0000256" key="1">
    <source>
        <dbReference type="ARBA" id="ARBA00009580"/>
    </source>
</evidence>
<reference evidence="3 4" key="1">
    <citation type="submission" date="2015-01" db="EMBL/GenBank/DDBJ databases">
        <title>Draft genome sequence of Pedobacter sp. NL19 isolated from sludge of an effluent treatment pond in an abandoned uranium mine.</title>
        <authorList>
            <person name="Santos T."/>
            <person name="Caetano T."/>
            <person name="Covas C."/>
            <person name="Cruz A."/>
            <person name="Mendo S."/>
        </authorList>
    </citation>
    <scope>NUCLEOTIDE SEQUENCE [LARGE SCALE GENOMIC DNA]</scope>
    <source>
        <strain evidence="3 4">NL19</strain>
    </source>
</reference>
<keyword evidence="2" id="KW-0732">Signal</keyword>
<evidence type="ECO:0008006" key="5">
    <source>
        <dbReference type="Google" id="ProtNLM"/>
    </source>
</evidence>
<dbReference type="SUPFAM" id="SSF52799">
    <property type="entry name" value="(Phosphotyrosine protein) phosphatases II"/>
    <property type="match status" value="1"/>
</dbReference>
<dbReference type="Gene3D" id="3.90.190.10">
    <property type="entry name" value="Protein tyrosine phosphatase superfamily"/>
    <property type="match status" value="1"/>
</dbReference>
<comment type="caution">
    <text evidence="3">The sequence shown here is derived from an EMBL/GenBank/DDBJ whole genome shotgun (WGS) entry which is preliminary data.</text>
</comment>
<dbReference type="InterPro" id="IPR016130">
    <property type="entry name" value="Tyr_Pase_AS"/>
</dbReference>
<organism evidence="3 4">
    <name type="scientific">Pedobacter lusitanus</name>
    <dbReference type="NCBI Taxonomy" id="1503925"/>
    <lineage>
        <taxon>Bacteria</taxon>
        <taxon>Pseudomonadati</taxon>
        <taxon>Bacteroidota</taxon>
        <taxon>Sphingobacteriia</taxon>
        <taxon>Sphingobacteriales</taxon>
        <taxon>Sphingobacteriaceae</taxon>
        <taxon>Pedobacter</taxon>
    </lineage>
</organism>
<dbReference type="EMBL" id="JXRA01000052">
    <property type="protein sequence ID" value="KIO76925.1"/>
    <property type="molecule type" value="Genomic_DNA"/>
</dbReference>
<accession>A0A0D0GL74</accession>
<dbReference type="PANTHER" id="PTHR31126:SF1">
    <property type="entry name" value="TYROSINE SPECIFIC PROTEIN PHOSPHATASES DOMAIN-CONTAINING PROTEIN"/>
    <property type="match status" value="1"/>
</dbReference>
<dbReference type="GO" id="GO:0004721">
    <property type="term" value="F:phosphoprotein phosphatase activity"/>
    <property type="evidence" value="ECO:0007669"/>
    <property type="project" value="InterPro"/>
</dbReference>
<dbReference type="AlphaFoldDB" id="A0A0D0GL74"/>
<dbReference type="InterPro" id="IPR026893">
    <property type="entry name" value="Tyr/Ser_Pase_IphP-type"/>
</dbReference>
<evidence type="ECO:0000256" key="2">
    <source>
        <dbReference type="SAM" id="SignalP"/>
    </source>
</evidence>
<gene>
    <name evidence="3" type="ORF">TH53_12505</name>
</gene>
<sequence length="267" mass="29612">MIVLFFSAIVSLQAAGATVNDTTRLVPLQGAANFRDLGGYMTSEGTHVKWGKVYRSAEISKLTDADLKLLAQKHIKAVVDFRSDEEVAKAKDRLPANASYLQLPAGSESLAGIMAVLPKLSSGDSLMISFYSQTAHLKDKYKPFFQELLKMPDSDALLFHCTAGKDRTGIGAALFLHVLGVPDETVLEDYLATNEYRKAENEKMVKMMMQMNIKEQVARDMAAVKPEYLIATVKAIYQQYGSLDQFVTEELGLKTEDIALLRKKYTN</sequence>
<dbReference type="InterPro" id="IPR029021">
    <property type="entry name" value="Prot-tyrosine_phosphatase-like"/>
</dbReference>
<protein>
    <recommendedName>
        <fullName evidence="5">Protein-tyrosine-phosphatase</fullName>
    </recommendedName>
</protein>
<dbReference type="Pfam" id="PF13350">
    <property type="entry name" value="Y_phosphatase3"/>
    <property type="match status" value="1"/>
</dbReference>
<feature type="signal peptide" evidence="2">
    <location>
        <begin position="1"/>
        <end position="16"/>
    </location>
</feature>
<dbReference type="PROSITE" id="PS00383">
    <property type="entry name" value="TYR_PHOSPHATASE_1"/>
    <property type="match status" value="1"/>
</dbReference>
<dbReference type="STRING" id="1503925.TH53_12505"/>
<name>A0A0D0GL74_9SPHI</name>
<comment type="similarity">
    <text evidence="1">Belongs to the protein-tyrosine phosphatase family.</text>
</comment>
<evidence type="ECO:0000313" key="3">
    <source>
        <dbReference type="EMBL" id="KIO76925.1"/>
    </source>
</evidence>
<evidence type="ECO:0000313" key="4">
    <source>
        <dbReference type="Proteomes" id="UP000032049"/>
    </source>
</evidence>